<keyword evidence="4" id="KW-0732">Signal</keyword>
<dbReference type="PATRIC" id="fig|151081.8.peg.1017"/>
<reference evidence="8 10" key="1">
    <citation type="journal article" date="2015" name="BMC Genomics">
        <title>Genome mining reveals unlocked bioactive potential of marine Gram-negative bacteria.</title>
        <authorList>
            <person name="Machado H."/>
            <person name="Sonnenschein E.C."/>
            <person name="Melchiorsen J."/>
            <person name="Gram L."/>
        </authorList>
    </citation>
    <scope>NUCLEOTIDE SEQUENCE [LARGE SCALE GENOMIC DNA]</scope>
    <source>
        <strain evidence="8 10">S3137</strain>
    </source>
</reference>
<dbReference type="InterPro" id="IPR058625">
    <property type="entry name" value="MdtA-like_BSH"/>
</dbReference>
<dbReference type="PANTHER" id="PTHR30469:SF16">
    <property type="entry name" value="HAE1 FAMILY EFFLUX PUMP MFP COMPONENT"/>
    <property type="match status" value="1"/>
</dbReference>
<dbReference type="Pfam" id="PF25967">
    <property type="entry name" value="RND-MFP_C"/>
    <property type="match status" value="1"/>
</dbReference>
<dbReference type="InterPro" id="IPR058792">
    <property type="entry name" value="Beta-barrel_RND_2"/>
</dbReference>
<feature type="domain" description="Multidrug resistance protein MdtA-like barrel-sandwich hybrid" evidence="5">
    <location>
        <begin position="52"/>
        <end position="172"/>
    </location>
</feature>
<dbReference type="Proteomes" id="UP000033664">
    <property type="component" value="Unassembled WGS sequence"/>
</dbReference>
<dbReference type="Gene3D" id="1.10.287.470">
    <property type="entry name" value="Helix hairpin bin"/>
    <property type="match status" value="1"/>
</dbReference>
<comment type="subcellular location">
    <subcellularLocation>
        <location evidence="1">Cell envelope</location>
    </subcellularLocation>
</comment>
<feature type="domain" description="CusB-like beta-barrel" evidence="6">
    <location>
        <begin position="184"/>
        <end position="256"/>
    </location>
</feature>
<keyword evidence="3" id="KW-0813">Transport</keyword>
<comment type="similarity">
    <text evidence="2">Belongs to the membrane fusion protein (MFP) (TC 8.A.1) family.</text>
</comment>
<evidence type="ECO:0000313" key="9">
    <source>
        <dbReference type="EMBL" id="TMP88271.1"/>
    </source>
</evidence>
<dbReference type="eggNOG" id="COG0845">
    <property type="taxonomic scope" value="Bacteria"/>
</dbReference>
<feature type="chain" id="PRO_5033222278" evidence="4">
    <location>
        <begin position="21"/>
        <end position="338"/>
    </location>
</feature>
<evidence type="ECO:0000259" key="7">
    <source>
        <dbReference type="Pfam" id="PF25967"/>
    </source>
</evidence>
<dbReference type="Gene3D" id="2.40.420.20">
    <property type="match status" value="1"/>
</dbReference>
<evidence type="ECO:0000259" key="6">
    <source>
        <dbReference type="Pfam" id="PF25954"/>
    </source>
</evidence>
<sequence length="338" mass="36751">MKQVFCALICSFIVSSNALAAEGKRVVVNAVSQERAQQQVQAVGSAEAIRSVVLYPAVGDRVTGVYFQPGDEVQAGDLLLELDSRLQSAALQEAQIQLADAERTLKRLEDSFAKGAIPKSERDDALTQRDLAKVALQVAKAELQDRQVRAPFSGVMGLTDVEVGDRITEQTAIASIDDISALYINFKAPEAAVPMLRGGASVTVVPWHTQKQLSADIAYMDSRIDAQNRTIRVKAKIANDNEQFIPGMGFRVNLNMQGQAYSVVPEAALLWGATGPYVWKSVDNKATRVDVKIAQRLSGRLLVSGDLNAGDYLIVEGVQSLRPQQSVRFEQPALARKE</sequence>
<dbReference type="GO" id="GO:1990281">
    <property type="term" value="C:efflux pump complex"/>
    <property type="evidence" value="ECO:0007669"/>
    <property type="project" value="TreeGrafter"/>
</dbReference>
<dbReference type="RefSeq" id="WP_082079276.1">
    <property type="nucleotide sequence ID" value="NZ_JXXY01000004.1"/>
</dbReference>
<name>A0A0F4PXW6_9GAMM</name>
<evidence type="ECO:0000256" key="4">
    <source>
        <dbReference type="SAM" id="SignalP"/>
    </source>
</evidence>
<dbReference type="Gene3D" id="2.40.50.100">
    <property type="match status" value="1"/>
</dbReference>
<dbReference type="EMBL" id="PNCG01000002">
    <property type="protein sequence ID" value="TMP88271.1"/>
    <property type="molecule type" value="Genomic_DNA"/>
</dbReference>
<gene>
    <name evidence="9" type="ORF">CWC05_02220</name>
    <name evidence="8" type="ORF">TW72_09870</name>
</gene>
<dbReference type="Pfam" id="PF25917">
    <property type="entry name" value="BSH_RND"/>
    <property type="match status" value="1"/>
</dbReference>
<dbReference type="InterPro" id="IPR006143">
    <property type="entry name" value="RND_pump_MFP"/>
</dbReference>
<keyword evidence="10" id="KW-1185">Reference proteome</keyword>
<feature type="signal peptide" evidence="4">
    <location>
        <begin position="1"/>
        <end position="20"/>
    </location>
</feature>
<evidence type="ECO:0000256" key="2">
    <source>
        <dbReference type="ARBA" id="ARBA00009477"/>
    </source>
</evidence>
<dbReference type="InterPro" id="IPR058627">
    <property type="entry name" value="MdtA-like_C"/>
</dbReference>
<reference evidence="9 11" key="2">
    <citation type="submission" date="2017-12" db="EMBL/GenBank/DDBJ databases">
        <authorList>
            <person name="Paulsen S."/>
            <person name="Gram L.K."/>
        </authorList>
    </citation>
    <scope>NUCLEOTIDE SEQUENCE [LARGE SCALE GENOMIC DNA]</scope>
    <source>
        <strain evidence="9 11">S2897</strain>
    </source>
</reference>
<evidence type="ECO:0000313" key="11">
    <source>
        <dbReference type="Proteomes" id="UP000305874"/>
    </source>
</evidence>
<accession>A0A0F4PXW6</accession>
<evidence type="ECO:0000313" key="8">
    <source>
        <dbReference type="EMBL" id="KJY99913.1"/>
    </source>
</evidence>
<organism evidence="8 10">
    <name type="scientific">Pseudoalteromonas ruthenica</name>
    <dbReference type="NCBI Taxonomy" id="151081"/>
    <lineage>
        <taxon>Bacteria</taxon>
        <taxon>Pseudomonadati</taxon>
        <taxon>Pseudomonadota</taxon>
        <taxon>Gammaproteobacteria</taxon>
        <taxon>Alteromonadales</taxon>
        <taxon>Pseudoalteromonadaceae</taxon>
        <taxon>Pseudoalteromonas</taxon>
    </lineage>
</organism>
<protein>
    <submittedName>
        <fullName evidence="9">Efflux RND transporter periplasmic adaptor subunit</fullName>
    </submittedName>
    <submittedName>
        <fullName evidence="8">Hemolysin D</fullName>
    </submittedName>
</protein>
<dbReference type="AlphaFoldDB" id="A0A0F4PXW6"/>
<dbReference type="STRING" id="151081.TW72_09870"/>
<evidence type="ECO:0000256" key="3">
    <source>
        <dbReference type="ARBA" id="ARBA00022448"/>
    </source>
</evidence>
<dbReference type="PANTHER" id="PTHR30469">
    <property type="entry name" value="MULTIDRUG RESISTANCE PROTEIN MDTA"/>
    <property type="match status" value="1"/>
</dbReference>
<evidence type="ECO:0000313" key="10">
    <source>
        <dbReference type="Proteomes" id="UP000033664"/>
    </source>
</evidence>
<dbReference type="Gene3D" id="2.40.30.170">
    <property type="match status" value="1"/>
</dbReference>
<reference evidence="11" key="3">
    <citation type="submission" date="2019-06" db="EMBL/GenBank/DDBJ databases">
        <title>Co-occurence of chitin degradation, pigmentation and bioactivity in marine Pseudoalteromonas.</title>
        <authorList>
            <person name="Sonnenschein E.C."/>
            <person name="Bech P.K."/>
        </authorList>
    </citation>
    <scope>NUCLEOTIDE SEQUENCE [LARGE SCALE GENOMIC DNA]</scope>
    <source>
        <strain evidence="11">S2897</strain>
    </source>
</reference>
<dbReference type="GeneID" id="58228796"/>
<evidence type="ECO:0000256" key="1">
    <source>
        <dbReference type="ARBA" id="ARBA00004196"/>
    </source>
</evidence>
<dbReference type="EMBL" id="JXXZ01000007">
    <property type="protein sequence ID" value="KJY99913.1"/>
    <property type="molecule type" value="Genomic_DNA"/>
</dbReference>
<dbReference type="Proteomes" id="UP000305874">
    <property type="component" value="Unassembled WGS sequence"/>
</dbReference>
<dbReference type="NCBIfam" id="TIGR01730">
    <property type="entry name" value="RND_mfp"/>
    <property type="match status" value="1"/>
</dbReference>
<comment type="caution">
    <text evidence="8">The sequence shown here is derived from an EMBL/GenBank/DDBJ whole genome shotgun (WGS) entry which is preliminary data.</text>
</comment>
<reference evidence="9" key="4">
    <citation type="submission" date="2019-09" db="EMBL/GenBank/DDBJ databases">
        <title>Co-occurence of chitin degradation, pigmentation and bioactivity in marine Pseudoalteromonas.</title>
        <authorList>
            <person name="Sonnenschein E.C."/>
            <person name="Bech P.K."/>
        </authorList>
    </citation>
    <scope>NUCLEOTIDE SEQUENCE</scope>
    <source>
        <strain evidence="9">S2897</strain>
    </source>
</reference>
<feature type="domain" description="Multidrug resistance protein MdtA-like C-terminal permuted SH3" evidence="7">
    <location>
        <begin position="263"/>
        <end position="319"/>
    </location>
</feature>
<evidence type="ECO:0000259" key="5">
    <source>
        <dbReference type="Pfam" id="PF25917"/>
    </source>
</evidence>
<dbReference type="OrthoDB" id="9806939at2"/>
<dbReference type="SUPFAM" id="SSF111369">
    <property type="entry name" value="HlyD-like secretion proteins"/>
    <property type="match status" value="1"/>
</dbReference>
<dbReference type="GO" id="GO:0015562">
    <property type="term" value="F:efflux transmembrane transporter activity"/>
    <property type="evidence" value="ECO:0007669"/>
    <property type="project" value="TreeGrafter"/>
</dbReference>
<proteinExistence type="inferred from homology"/>
<dbReference type="Pfam" id="PF25954">
    <property type="entry name" value="Beta-barrel_RND_2"/>
    <property type="match status" value="1"/>
</dbReference>